<reference evidence="2" key="1">
    <citation type="submission" date="2017-02" db="UniProtKB">
        <authorList>
            <consortium name="WormBaseParasite"/>
        </authorList>
    </citation>
    <scope>IDENTIFICATION</scope>
</reference>
<name>A0A0N5ABI5_9BILA</name>
<dbReference type="AlphaFoldDB" id="A0A0N5ABI5"/>
<sequence>MHTFRVDVWNSSLFIELKLEDLKIYEGEIWLFVAFQRLPGPMPSDHDWRFLAHNKNRTNKFVIENSQMINKTGLFYIGIGCALDKPDNDTETVEYRVGNSAKYFERKLPISYALQVLAKGCFYVKDTQNLFHSHGLKITIFSTTTQKVSTSMLAGSKVISCYANHLTTFSNGITGLVIPNTFEYAYMENMQPVSFVSAIEYCFDMT</sequence>
<protein>
    <submittedName>
        <fullName evidence="2">BPL/LPL catalytic domain-containing protein</fullName>
    </submittedName>
</protein>
<organism evidence="1 2">
    <name type="scientific">Syphacia muris</name>
    <dbReference type="NCBI Taxonomy" id="451379"/>
    <lineage>
        <taxon>Eukaryota</taxon>
        <taxon>Metazoa</taxon>
        <taxon>Ecdysozoa</taxon>
        <taxon>Nematoda</taxon>
        <taxon>Chromadorea</taxon>
        <taxon>Rhabditida</taxon>
        <taxon>Spirurina</taxon>
        <taxon>Oxyuridomorpha</taxon>
        <taxon>Oxyuroidea</taxon>
        <taxon>Oxyuridae</taxon>
        <taxon>Syphacia</taxon>
    </lineage>
</organism>
<proteinExistence type="predicted"/>
<evidence type="ECO:0000313" key="1">
    <source>
        <dbReference type="Proteomes" id="UP000046393"/>
    </source>
</evidence>
<dbReference type="STRING" id="451379.A0A0N5ABI5"/>
<dbReference type="WBParaSite" id="SMUV_0000151101-mRNA-1">
    <property type="protein sequence ID" value="SMUV_0000151101-mRNA-1"/>
    <property type="gene ID" value="SMUV_0000151101"/>
</dbReference>
<evidence type="ECO:0000313" key="2">
    <source>
        <dbReference type="WBParaSite" id="SMUV_0000151101-mRNA-1"/>
    </source>
</evidence>
<dbReference type="Proteomes" id="UP000046393">
    <property type="component" value="Unplaced"/>
</dbReference>
<keyword evidence="1" id="KW-1185">Reference proteome</keyword>
<accession>A0A0N5ABI5</accession>